<evidence type="ECO:0000313" key="1">
    <source>
        <dbReference type="Proteomes" id="UP000095280"/>
    </source>
</evidence>
<reference evidence="2" key="1">
    <citation type="submission" date="2016-11" db="UniProtKB">
        <authorList>
            <consortium name="WormBaseParasite"/>
        </authorList>
    </citation>
    <scope>IDENTIFICATION</scope>
</reference>
<dbReference type="AlphaFoldDB" id="A0A1I8FSB0"/>
<evidence type="ECO:0000313" key="2">
    <source>
        <dbReference type="WBParaSite" id="maker-unitig_46124-snap-gene-0.2-mRNA-1"/>
    </source>
</evidence>
<organism evidence="1 2">
    <name type="scientific">Macrostomum lignano</name>
    <dbReference type="NCBI Taxonomy" id="282301"/>
    <lineage>
        <taxon>Eukaryota</taxon>
        <taxon>Metazoa</taxon>
        <taxon>Spiralia</taxon>
        <taxon>Lophotrochozoa</taxon>
        <taxon>Platyhelminthes</taxon>
        <taxon>Rhabditophora</taxon>
        <taxon>Macrostomorpha</taxon>
        <taxon>Macrostomida</taxon>
        <taxon>Macrostomidae</taxon>
        <taxon>Macrostomum</taxon>
    </lineage>
</organism>
<protein>
    <submittedName>
        <fullName evidence="2">Uncharacterized protein</fullName>
    </submittedName>
</protein>
<proteinExistence type="predicted"/>
<name>A0A1I8FSB0_9PLAT</name>
<dbReference type="WBParaSite" id="maker-unitig_46124-snap-gene-0.2-mRNA-1">
    <property type="protein sequence ID" value="maker-unitig_46124-snap-gene-0.2-mRNA-1"/>
    <property type="gene ID" value="maker-unitig_46124-snap-gene-0.2"/>
</dbReference>
<accession>A0A1I8FSB0</accession>
<sequence>MLAFLDEMLMNKKSSAGSKLKQLLKVKLKSVKLKVMQLELLINKNTAVPTITLVPGNQEPLCGSSYSFSSNCSCYSCKPTAKASTTPTGEAHEAEAALAAALAALVAASHSKPNGPKKWSFSTHTSDFFSRWKLIFCKEGACPAPPPPPPPRAAAAAAAAAAATAAAATAAVATASPAEATAERPAAATLRL</sequence>
<keyword evidence="1" id="KW-1185">Reference proteome</keyword>
<dbReference type="Proteomes" id="UP000095280">
    <property type="component" value="Unplaced"/>
</dbReference>